<organism evidence="3 4">
    <name type="scientific">Thalassoglobus neptunius</name>
    <dbReference type="NCBI Taxonomy" id="1938619"/>
    <lineage>
        <taxon>Bacteria</taxon>
        <taxon>Pseudomonadati</taxon>
        <taxon>Planctomycetota</taxon>
        <taxon>Planctomycetia</taxon>
        <taxon>Planctomycetales</taxon>
        <taxon>Planctomycetaceae</taxon>
        <taxon>Thalassoglobus</taxon>
    </lineage>
</organism>
<evidence type="ECO:0000313" key="4">
    <source>
        <dbReference type="Proteomes" id="UP000317243"/>
    </source>
</evidence>
<keyword evidence="2" id="KW-0732">Signal</keyword>
<dbReference type="AlphaFoldDB" id="A0A5C5WN54"/>
<dbReference type="OrthoDB" id="245674at2"/>
<evidence type="ECO:0000256" key="2">
    <source>
        <dbReference type="SAM" id="SignalP"/>
    </source>
</evidence>
<evidence type="ECO:0000313" key="3">
    <source>
        <dbReference type="EMBL" id="TWT51531.1"/>
    </source>
</evidence>
<sequence precursor="true">MRQQFLWIAGCCSIIVWAATQTWAYQDETPQPVGLSGLMAAYAPDGLSPADFEDLSEEIDESWKEWTLETGQFVTDFYEGENDTFEAQETALKRVRVKLNTMEKALEDSRYRSIHDQIGPLYSNLIARVDLAEAVLETLTIDEEAALKVRTQAATETLKSALANFRRDMNSVRGGQAWLKWAKSSQLQNFRPTNEESIETVNKVKAQLETREEYGDEIREFMSRESFLQLEDALAAVQAAVAPVSPEAQLELREQLGMFLETVDEYYDEPTPELAASLREQFDAIRLTAPDGGEALSSAFAVHFLNYNLRLAISEGLLNKVIGETRNESSQINDYIMGARVVGNQNSNVNLSVNIQPSTNEARFELNLNGVVRTNSFGSTSQATIQTTGYHTFNAVKSVGFDGNEFSTRPASVSVRANNRPVGARTRFSGGLFGGIADRIAMREASARMGQANGYTQRSIQEEVSAELNREVDSRFAEASMELQNRLYGPLREYGLYPDAIKYSSTSSQIHGSTRLANPTELGGGRPNPGIKASSKGILVQVHETLLSNGSNRLELGTEGKKKLSDGELRAMIEERLSKILDRDVDLGEPDESSEGTMFVFDEPNPIRFQIIEGEVILTIRAGLDRGAEGSIPTQIITVPLSPSVVDDKVILTRGNVGVKPVERPSNIAEQVARANVMRQKIQASLPEQEIDAVFELEQEGKIIKLRITSIVAESGWLSLNIE</sequence>
<protein>
    <submittedName>
        <fullName evidence="3">Uncharacterized protein</fullName>
    </submittedName>
</protein>
<dbReference type="Proteomes" id="UP000317243">
    <property type="component" value="Unassembled WGS sequence"/>
</dbReference>
<dbReference type="RefSeq" id="WP_146511021.1">
    <property type="nucleotide sequence ID" value="NZ_SIHI01000013.1"/>
</dbReference>
<comment type="caution">
    <text evidence="3">The sequence shown here is derived from an EMBL/GenBank/DDBJ whole genome shotgun (WGS) entry which is preliminary data.</text>
</comment>
<accession>A0A5C5WN54</accession>
<proteinExistence type="predicted"/>
<keyword evidence="4" id="KW-1185">Reference proteome</keyword>
<feature type="signal peptide" evidence="2">
    <location>
        <begin position="1"/>
        <end position="18"/>
    </location>
</feature>
<gene>
    <name evidence="3" type="ORF">KOR42_35790</name>
</gene>
<feature type="compositionally biased region" description="Polar residues" evidence="1">
    <location>
        <begin position="507"/>
        <end position="517"/>
    </location>
</feature>
<feature type="chain" id="PRO_5022927979" evidence="2">
    <location>
        <begin position="19"/>
        <end position="723"/>
    </location>
</feature>
<name>A0A5C5WN54_9PLAN</name>
<reference evidence="3 4" key="1">
    <citation type="submission" date="2019-02" db="EMBL/GenBank/DDBJ databases">
        <title>Deep-cultivation of Planctomycetes and their phenomic and genomic characterization uncovers novel biology.</title>
        <authorList>
            <person name="Wiegand S."/>
            <person name="Jogler M."/>
            <person name="Boedeker C."/>
            <person name="Pinto D."/>
            <person name="Vollmers J."/>
            <person name="Rivas-Marin E."/>
            <person name="Kohn T."/>
            <person name="Peeters S.H."/>
            <person name="Heuer A."/>
            <person name="Rast P."/>
            <person name="Oberbeckmann S."/>
            <person name="Bunk B."/>
            <person name="Jeske O."/>
            <person name="Meyerdierks A."/>
            <person name="Storesund J.E."/>
            <person name="Kallscheuer N."/>
            <person name="Luecker S."/>
            <person name="Lage O.M."/>
            <person name="Pohl T."/>
            <person name="Merkel B.J."/>
            <person name="Hornburger P."/>
            <person name="Mueller R.-W."/>
            <person name="Bruemmer F."/>
            <person name="Labrenz M."/>
            <person name="Spormann A.M."/>
            <person name="Op Den Camp H."/>
            <person name="Overmann J."/>
            <person name="Amann R."/>
            <person name="Jetten M.S.M."/>
            <person name="Mascher T."/>
            <person name="Medema M.H."/>
            <person name="Devos D.P."/>
            <person name="Kaster A.-K."/>
            <person name="Ovreas L."/>
            <person name="Rohde M."/>
            <person name="Galperin M.Y."/>
            <person name="Jogler C."/>
        </authorList>
    </citation>
    <scope>NUCLEOTIDE SEQUENCE [LARGE SCALE GENOMIC DNA]</scope>
    <source>
        <strain evidence="3 4">KOR42</strain>
    </source>
</reference>
<evidence type="ECO:0000256" key="1">
    <source>
        <dbReference type="SAM" id="MobiDB-lite"/>
    </source>
</evidence>
<dbReference type="EMBL" id="SIHI01000013">
    <property type="protein sequence ID" value="TWT51531.1"/>
    <property type="molecule type" value="Genomic_DNA"/>
</dbReference>
<feature type="region of interest" description="Disordered" evidence="1">
    <location>
        <begin position="507"/>
        <end position="530"/>
    </location>
</feature>